<organism evidence="2 3">
    <name type="scientific">Meinhardsimonia xiamenensis</name>
    <dbReference type="NCBI Taxonomy" id="990712"/>
    <lineage>
        <taxon>Bacteria</taxon>
        <taxon>Pseudomonadati</taxon>
        <taxon>Pseudomonadota</taxon>
        <taxon>Alphaproteobacteria</taxon>
        <taxon>Rhodobacterales</taxon>
        <taxon>Paracoccaceae</taxon>
        <taxon>Meinhardsimonia</taxon>
    </lineage>
</organism>
<accession>A0A1G9EHR6</accession>
<evidence type="ECO:0000313" key="2">
    <source>
        <dbReference type="EMBL" id="SDK75690.1"/>
    </source>
</evidence>
<dbReference type="PANTHER" id="PTHR30399">
    <property type="entry name" value="UNCHARACTERIZED PROTEIN YGJP"/>
    <property type="match status" value="1"/>
</dbReference>
<evidence type="ECO:0000313" key="3">
    <source>
        <dbReference type="Proteomes" id="UP000199328"/>
    </source>
</evidence>
<dbReference type="Pfam" id="PF01863">
    <property type="entry name" value="YgjP-like"/>
    <property type="match status" value="1"/>
</dbReference>
<dbReference type="OrthoDB" id="9795402at2"/>
<evidence type="ECO:0000259" key="1">
    <source>
        <dbReference type="Pfam" id="PF01863"/>
    </source>
</evidence>
<dbReference type="AlphaFoldDB" id="A0A1G9EHR6"/>
<dbReference type="STRING" id="990712.SAMN05216257_104323"/>
<proteinExistence type="predicted"/>
<dbReference type="PANTHER" id="PTHR30399:SF1">
    <property type="entry name" value="UTP PYROPHOSPHATASE"/>
    <property type="match status" value="1"/>
</dbReference>
<dbReference type="Gene3D" id="3.30.2010.10">
    <property type="entry name" value="Metalloproteases ('zincins'), catalytic domain"/>
    <property type="match status" value="1"/>
</dbReference>
<dbReference type="RefSeq" id="WP_092500525.1">
    <property type="nucleotide sequence ID" value="NZ_FNFV01000004.1"/>
</dbReference>
<keyword evidence="3" id="KW-1185">Reference proteome</keyword>
<dbReference type="InterPro" id="IPR053136">
    <property type="entry name" value="UTP_pyrophosphatase-like"/>
</dbReference>
<sequence>MGKAEAERSFLLDGDPPVEVLVRRSARARRLSLRVSALDGRVTLTLPRRAEVGEALAFARSRAGWIREHLARQPEPVHVRPGVRLPLAGGMVTIATGPVRALRLRGDSLVIPEHRAGQAAAVVRGWLKGRARDALATACDRHATALGRGYGRLTLRDTRSRWGSCSAEGNLMFSWRLIMAPPEVLDYVAAHEVAHLVEMNHSPAFWALVEKLFPAHRAARRWLREHGTGLHRYRFDGGCED</sequence>
<gene>
    <name evidence="2" type="ORF">SAMN05216257_104323</name>
</gene>
<protein>
    <recommendedName>
        <fullName evidence="1">YgjP-like metallopeptidase domain-containing protein</fullName>
    </recommendedName>
</protein>
<feature type="domain" description="YgjP-like metallopeptidase" evidence="1">
    <location>
        <begin position="30"/>
        <end position="226"/>
    </location>
</feature>
<name>A0A1G9EHR6_9RHOB</name>
<dbReference type="InterPro" id="IPR002725">
    <property type="entry name" value="YgjP-like_metallopeptidase"/>
</dbReference>
<dbReference type="EMBL" id="FNFV01000004">
    <property type="protein sequence ID" value="SDK75690.1"/>
    <property type="molecule type" value="Genomic_DNA"/>
</dbReference>
<dbReference type="CDD" id="cd07344">
    <property type="entry name" value="M48_yhfN_like"/>
    <property type="match status" value="1"/>
</dbReference>
<reference evidence="3" key="1">
    <citation type="submission" date="2016-10" db="EMBL/GenBank/DDBJ databases">
        <authorList>
            <person name="Varghese N."/>
            <person name="Submissions S."/>
        </authorList>
    </citation>
    <scope>NUCLEOTIDE SEQUENCE [LARGE SCALE GENOMIC DNA]</scope>
    <source>
        <strain evidence="3">CGMCC 1.10789</strain>
    </source>
</reference>
<dbReference type="Proteomes" id="UP000199328">
    <property type="component" value="Unassembled WGS sequence"/>
</dbReference>